<sequence length="156" mass="17713">MRTFDLTPLYRTAIGFDRLAQMLNSAETQPSYPPYNIELVSEDQYRIVMALAGFDRSEIDITSERDTLFVIGRKQKDGLERTYLHRGIAARDFEQRFQLANHVKVTGASFNNGMLTIDLVREVPEAHKPRKIAIDGVASADVPALEEQRTEEQRAA</sequence>
<dbReference type="SUPFAM" id="SSF49764">
    <property type="entry name" value="HSP20-like chaperones"/>
    <property type="match status" value="1"/>
</dbReference>
<gene>
    <name evidence="5" type="primary">ibpA</name>
    <name evidence="5" type="ORF">GCM10011572_05010</name>
    <name evidence="6" type="ORF">GM672_18020</name>
</gene>
<reference evidence="5" key="4">
    <citation type="submission" date="2024-05" db="EMBL/GenBank/DDBJ databases">
        <authorList>
            <person name="Sun Q."/>
            <person name="Zhou Y."/>
        </authorList>
    </citation>
    <scope>NUCLEOTIDE SEQUENCE</scope>
    <source>
        <strain evidence="5">CGMCC 1.15931</strain>
    </source>
</reference>
<evidence type="ECO:0000313" key="6">
    <source>
        <dbReference type="EMBL" id="MTV54630.1"/>
    </source>
</evidence>
<evidence type="ECO:0000313" key="7">
    <source>
        <dbReference type="Proteomes" id="UP000430634"/>
    </source>
</evidence>
<protein>
    <submittedName>
        <fullName evidence="5">Heat-shock protein Hsp20</fullName>
    </submittedName>
    <submittedName>
        <fullName evidence="6">Hsp20 family protein</fullName>
    </submittedName>
</protein>
<organism evidence="6 7">
    <name type="scientific">Pseudoduganella buxea</name>
    <dbReference type="NCBI Taxonomy" id="1949069"/>
    <lineage>
        <taxon>Bacteria</taxon>
        <taxon>Pseudomonadati</taxon>
        <taxon>Pseudomonadota</taxon>
        <taxon>Betaproteobacteria</taxon>
        <taxon>Burkholderiales</taxon>
        <taxon>Oxalobacteraceae</taxon>
        <taxon>Telluria group</taxon>
        <taxon>Pseudoduganella</taxon>
    </lineage>
</organism>
<keyword evidence="1" id="KW-0346">Stress response</keyword>
<dbReference type="InterPro" id="IPR037913">
    <property type="entry name" value="ACD_IbpA/B"/>
</dbReference>
<accession>A0A6I3SZB0</accession>
<dbReference type="InterPro" id="IPR002068">
    <property type="entry name" value="A-crystallin/Hsp20_dom"/>
</dbReference>
<dbReference type="CDD" id="cd06470">
    <property type="entry name" value="ACD_IbpA-B_like"/>
    <property type="match status" value="1"/>
</dbReference>
<dbReference type="EMBL" id="BMKG01000001">
    <property type="protein sequence ID" value="GGB86027.1"/>
    <property type="molecule type" value="Genomic_DNA"/>
</dbReference>
<dbReference type="Gene3D" id="2.60.40.790">
    <property type="match status" value="1"/>
</dbReference>
<dbReference type="InterPro" id="IPR008978">
    <property type="entry name" value="HSP20-like_chaperone"/>
</dbReference>
<dbReference type="PANTHER" id="PTHR47062:SF1">
    <property type="entry name" value="SMALL HEAT SHOCK PROTEIN IBPA"/>
    <property type="match status" value="1"/>
</dbReference>
<evidence type="ECO:0000313" key="5">
    <source>
        <dbReference type="EMBL" id="GGB86027.1"/>
    </source>
</evidence>
<dbReference type="PANTHER" id="PTHR47062">
    <property type="match status" value="1"/>
</dbReference>
<keyword evidence="8" id="KW-1185">Reference proteome</keyword>
<comment type="similarity">
    <text evidence="2 3">Belongs to the small heat shock protein (HSP20) family.</text>
</comment>
<reference evidence="8" key="2">
    <citation type="journal article" date="2019" name="Int. J. Syst. Evol. Microbiol.">
        <title>The Global Catalogue of Microorganisms (GCM) 10K type strain sequencing project: providing services to taxonomists for standard genome sequencing and annotation.</title>
        <authorList>
            <consortium name="The Broad Institute Genomics Platform"/>
            <consortium name="The Broad Institute Genome Sequencing Center for Infectious Disease"/>
            <person name="Wu L."/>
            <person name="Ma J."/>
        </authorList>
    </citation>
    <scope>NUCLEOTIDE SEQUENCE [LARGE SCALE GENOMIC DNA]</scope>
    <source>
        <strain evidence="8">CGMCC 1.15931</strain>
    </source>
</reference>
<evidence type="ECO:0000313" key="8">
    <source>
        <dbReference type="Proteomes" id="UP000622638"/>
    </source>
</evidence>
<dbReference type="PROSITE" id="PS01031">
    <property type="entry name" value="SHSP"/>
    <property type="match status" value="1"/>
</dbReference>
<evidence type="ECO:0000256" key="3">
    <source>
        <dbReference type="RuleBase" id="RU003616"/>
    </source>
</evidence>
<dbReference type="Proteomes" id="UP000622638">
    <property type="component" value="Unassembled WGS sequence"/>
</dbReference>
<dbReference type="AlphaFoldDB" id="A0A6I3SZB0"/>
<reference evidence="6 7" key="3">
    <citation type="submission" date="2019-11" db="EMBL/GenBank/DDBJ databases">
        <title>Type strains purchased from KCTC, JCM and DSMZ.</title>
        <authorList>
            <person name="Lu H."/>
        </authorList>
    </citation>
    <scope>NUCLEOTIDE SEQUENCE [LARGE SCALE GENOMIC DNA]</scope>
    <source>
        <strain evidence="6 7">KCTC 52429</strain>
    </source>
</reference>
<dbReference type="EMBL" id="WNKZ01000056">
    <property type="protein sequence ID" value="MTV54630.1"/>
    <property type="molecule type" value="Genomic_DNA"/>
</dbReference>
<dbReference type="RefSeq" id="WP_155471917.1">
    <property type="nucleotide sequence ID" value="NZ_BMKG01000001.1"/>
</dbReference>
<dbReference type="OrthoDB" id="6871152at2"/>
<evidence type="ECO:0000256" key="2">
    <source>
        <dbReference type="PROSITE-ProRule" id="PRU00285"/>
    </source>
</evidence>
<name>A0A6I3SZB0_9BURK</name>
<feature type="domain" description="SHSP" evidence="4">
    <location>
        <begin position="26"/>
        <end position="137"/>
    </location>
</feature>
<proteinExistence type="inferred from homology"/>
<comment type="caution">
    <text evidence="6">The sequence shown here is derived from an EMBL/GenBank/DDBJ whole genome shotgun (WGS) entry which is preliminary data.</text>
</comment>
<dbReference type="Pfam" id="PF00011">
    <property type="entry name" value="HSP20"/>
    <property type="match status" value="1"/>
</dbReference>
<dbReference type="Proteomes" id="UP000430634">
    <property type="component" value="Unassembled WGS sequence"/>
</dbReference>
<evidence type="ECO:0000256" key="1">
    <source>
        <dbReference type="ARBA" id="ARBA00023016"/>
    </source>
</evidence>
<evidence type="ECO:0000259" key="4">
    <source>
        <dbReference type="PROSITE" id="PS01031"/>
    </source>
</evidence>
<reference evidence="5" key="1">
    <citation type="journal article" date="2014" name="Int. J. Syst. Evol. Microbiol.">
        <title>Complete genome of a new Firmicutes species belonging to the dominant human colonic microbiota ('Ruminococcus bicirculans') reveals two chromosomes and a selective capacity to utilize plant glucans.</title>
        <authorList>
            <consortium name="NISC Comparative Sequencing Program"/>
            <person name="Wegmann U."/>
            <person name="Louis P."/>
            <person name="Goesmann A."/>
            <person name="Henrissat B."/>
            <person name="Duncan S.H."/>
            <person name="Flint H.J."/>
        </authorList>
    </citation>
    <scope>NUCLEOTIDE SEQUENCE</scope>
    <source>
        <strain evidence="5">CGMCC 1.15931</strain>
    </source>
</reference>